<organism evidence="1 2">
    <name type="scientific">Parashewanella curva</name>
    <dbReference type="NCBI Taxonomy" id="2338552"/>
    <lineage>
        <taxon>Bacteria</taxon>
        <taxon>Pseudomonadati</taxon>
        <taxon>Pseudomonadota</taxon>
        <taxon>Gammaproteobacteria</taxon>
        <taxon>Alteromonadales</taxon>
        <taxon>Shewanellaceae</taxon>
        <taxon>Parashewanella</taxon>
    </lineage>
</organism>
<evidence type="ECO:0000313" key="1">
    <source>
        <dbReference type="EMBL" id="RLV57988.1"/>
    </source>
</evidence>
<evidence type="ECO:0000313" key="2">
    <source>
        <dbReference type="Proteomes" id="UP000281474"/>
    </source>
</evidence>
<sequence>MRKTFEFEVKGHNVKITNSWFSGAKLYVNGDLKDTDKTRVARGDVALLATNLGEAGFLQIKPLSTPFTVEMDAYLVVGNNSEHVYSSHKQLNQ</sequence>
<gene>
    <name evidence="1" type="ORF">D5018_19605</name>
</gene>
<accession>A0A3L8PU99</accession>
<comment type="caution">
    <text evidence="1">The sequence shown here is derived from an EMBL/GenBank/DDBJ whole genome shotgun (WGS) entry which is preliminary data.</text>
</comment>
<dbReference type="EMBL" id="QZEI01000110">
    <property type="protein sequence ID" value="RLV57988.1"/>
    <property type="molecule type" value="Genomic_DNA"/>
</dbReference>
<reference evidence="1 2" key="1">
    <citation type="submission" date="2018-09" db="EMBL/GenBank/DDBJ databases">
        <title>Phylogeny of the Shewanellaceae, and recommendation for two new genera, Pseudoshewanella and Parashewanella.</title>
        <authorList>
            <person name="Wang G."/>
        </authorList>
    </citation>
    <scope>NUCLEOTIDE SEQUENCE [LARGE SCALE GENOMIC DNA]</scope>
    <source>
        <strain evidence="1 2">C51</strain>
    </source>
</reference>
<name>A0A3L8PU99_9GAMM</name>
<protein>
    <submittedName>
        <fullName evidence="1">Uncharacterized protein</fullName>
    </submittedName>
</protein>
<dbReference type="Proteomes" id="UP000281474">
    <property type="component" value="Unassembled WGS sequence"/>
</dbReference>
<proteinExistence type="predicted"/>
<dbReference type="RefSeq" id="WP_121840678.1">
    <property type="nucleotide sequence ID" value="NZ_ML014859.1"/>
</dbReference>
<dbReference type="OrthoDB" id="7067095at2"/>
<keyword evidence="2" id="KW-1185">Reference proteome</keyword>
<dbReference type="AlphaFoldDB" id="A0A3L8PU99"/>